<keyword evidence="3" id="KW-1003">Cell membrane</keyword>
<dbReference type="Gene3D" id="1.20.1250.20">
    <property type="entry name" value="MFS general substrate transporter like domains"/>
    <property type="match status" value="1"/>
</dbReference>
<comment type="caution">
    <text evidence="8">The sequence shown here is derived from an EMBL/GenBank/DDBJ whole genome shotgun (WGS) entry which is preliminary data.</text>
</comment>
<feature type="transmembrane region" description="Helical" evidence="7">
    <location>
        <begin position="184"/>
        <end position="201"/>
    </location>
</feature>
<dbReference type="AlphaFoldDB" id="A0A3M9M7V0"/>
<feature type="transmembrane region" description="Helical" evidence="7">
    <location>
        <begin position="298"/>
        <end position="316"/>
    </location>
</feature>
<evidence type="ECO:0000256" key="5">
    <source>
        <dbReference type="ARBA" id="ARBA00022989"/>
    </source>
</evidence>
<evidence type="ECO:0000256" key="7">
    <source>
        <dbReference type="SAM" id="Phobius"/>
    </source>
</evidence>
<feature type="transmembrane region" description="Helical" evidence="7">
    <location>
        <begin position="322"/>
        <end position="341"/>
    </location>
</feature>
<feature type="transmembrane region" description="Helical" evidence="7">
    <location>
        <begin position="59"/>
        <end position="79"/>
    </location>
</feature>
<feature type="transmembrane region" description="Helical" evidence="7">
    <location>
        <begin position="29"/>
        <end position="47"/>
    </location>
</feature>
<feature type="transmembrane region" description="Helical" evidence="7">
    <location>
        <begin position="155"/>
        <end position="178"/>
    </location>
</feature>
<organism evidence="8 9">
    <name type="scientific">Flexivirga caeni</name>
    <dbReference type="NCBI Taxonomy" id="2294115"/>
    <lineage>
        <taxon>Bacteria</taxon>
        <taxon>Bacillati</taxon>
        <taxon>Actinomycetota</taxon>
        <taxon>Actinomycetes</taxon>
        <taxon>Micrococcales</taxon>
        <taxon>Dermacoccaceae</taxon>
        <taxon>Flexivirga</taxon>
    </lineage>
</organism>
<evidence type="ECO:0000256" key="2">
    <source>
        <dbReference type="ARBA" id="ARBA00022448"/>
    </source>
</evidence>
<keyword evidence="4 7" id="KW-0812">Transmembrane</keyword>
<dbReference type="OrthoDB" id="5494559at2"/>
<dbReference type="PANTHER" id="PTHR23513:SF9">
    <property type="entry name" value="ENTEROBACTIN EXPORTER ENTS"/>
    <property type="match status" value="1"/>
</dbReference>
<evidence type="ECO:0000313" key="8">
    <source>
        <dbReference type="EMBL" id="RNI21639.1"/>
    </source>
</evidence>
<comment type="subcellular location">
    <subcellularLocation>
        <location evidence="1">Cell inner membrane</location>
        <topology evidence="1">Multi-pass membrane protein</topology>
    </subcellularLocation>
</comment>
<dbReference type="SUPFAM" id="SSF103473">
    <property type="entry name" value="MFS general substrate transporter"/>
    <property type="match status" value="1"/>
</dbReference>
<feature type="transmembrane region" description="Helical" evidence="7">
    <location>
        <begin position="270"/>
        <end position="289"/>
    </location>
</feature>
<sequence length="439" mass="46506">MSETADHGPRRRAIRLDLSPLRRPEFRRLFSSATVAYLGSMVGYVAIPFQLYRLTGSNFAVGLVAAVELVPLVIFGLWGGALADRLDRRTIMLATGGAEVLLSAVLLANSLLAKPQIWAIYVVAGLLAVASSLQRPSQEALMPRTVPHDQLTPAVAVWSMAWQLGSLLGPSLGGLLIARCGVSYGYAAWVVAALVSTLLLLRLGHYRPTAEEHEEPGFASIRTGLRYALSRKDLLGTYVIDMVGMFLAMPMVLFPAFALHSFDRPDLLGLFYACEGVGSAIATMTSGWMQHVHRHGRAITLAAIGWGAAIGLAGLVPGHGPFWGSAGVWIALGVLAVAGALDQVSGTFRSVLWNQTIPDGLRGRLAGIEMLSYSLGPLGGQLRSGAVADWLGVRTAIVSGGALCMAGVGASAAALRGFWSYDNRTDPHAVAARESRAAQ</sequence>
<dbReference type="CDD" id="cd06173">
    <property type="entry name" value="MFS_MefA_like"/>
    <property type="match status" value="1"/>
</dbReference>
<keyword evidence="6 7" id="KW-0472">Membrane</keyword>
<evidence type="ECO:0000256" key="6">
    <source>
        <dbReference type="ARBA" id="ARBA00023136"/>
    </source>
</evidence>
<keyword evidence="2" id="KW-0813">Transport</keyword>
<dbReference type="Pfam" id="PF05977">
    <property type="entry name" value="MFS_3"/>
    <property type="match status" value="1"/>
</dbReference>
<dbReference type="Proteomes" id="UP000271678">
    <property type="component" value="Unassembled WGS sequence"/>
</dbReference>
<protein>
    <submittedName>
        <fullName evidence="8">MFS transporter</fullName>
    </submittedName>
</protein>
<evidence type="ECO:0000256" key="1">
    <source>
        <dbReference type="ARBA" id="ARBA00004429"/>
    </source>
</evidence>
<feature type="transmembrane region" description="Helical" evidence="7">
    <location>
        <begin position="91"/>
        <end position="111"/>
    </location>
</feature>
<feature type="transmembrane region" description="Helical" evidence="7">
    <location>
        <begin position="117"/>
        <end position="134"/>
    </location>
</feature>
<gene>
    <name evidence="8" type="ORF">EFY87_10825</name>
</gene>
<dbReference type="RefSeq" id="WP_123271487.1">
    <property type="nucleotide sequence ID" value="NZ_RJJQ01000010.1"/>
</dbReference>
<dbReference type="InterPro" id="IPR010290">
    <property type="entry name" value="TM_effector"/>
</dbReference>
<dbReference type="GO" id="GO:0005886">
    <property type="term" value="C:plasma membrane"/>
    <property type="evidence" value="ECO:0007669"/>
    <property type="project" value="UniProtKB-SubCell"/>
</dbReference>
<evidence type="ECO:0000313" key="9">
    <source>
        <dbReference type="Proteomes" id="UP000271678"/>
    </source>
</evidence>
<dbReference type="InterPro" id="IPR036259">
    <property type="entry name" value="MFS_trans_sf"/>
</dbReference>
<keyword evidence="5 7" id="KW-1133">Transmembrane helix</keyword>
<name>A0A3M9M7V0_9MICO</name>
<evidence type="ECO:0000256" key="4">
    <source>
        <dbReference type="ARBA" id="ARBA00022692"/>
    </source>
</evidence>
<evidence type="ECO:0000256" key="3">
    <source>
        <dbReference type="ARBA" id="ARBA00022475"/>
    </source>
</evidence>
<accession>A0A3M9M7V0</accession>
<dbReference type="PANTHER" id="PTHR23513">
    <property type="entry name" value="INTEGRAL MEMBRANE EFFLUX PROTEIN-RELATED"/>
    <property type="match status" value="1"/>
</dbReference>
<proteinExistence type="predicted"/>
<keyword evidence="9" id="KW-1185">Reference proteome</keyword>
<feature type="transmembrane region" description="Helical" evidence="7">
    <location>
        <begin position="235"/>
        <end position="258"/>
    </location>
</feature>
<reference evidence="8 9" key="1">
    <citation type="submission" date="2018-11" db="EMBL/GenBank/DDBJ databases">
        <title>Draft genome of Simplicispira Flexivirga sp. BO-16.</title>
        <authorList>
            <person name="Im W.T."/>
        </authorList>
    </citation>
    <scope>NUCLEOTIDE SEQUENCE [LARGE SCALE GENOMIC DNA]</scope>
    <source>
        <strain evidence="8 9">BO-16</strain>
    </source>
</reference>
<dbReference type="EMBL" id="RJJQ01000010">
    <property type="protein sequence ID" value="RNI21639.1"/>
    <property type="molecule type" value="Genomic_DNA"/>
</dbReference>